<comment type="caution">
    <text evidence="1">The sequence shown here is derived from an EMBL/GenBank/DDBJ whole genome shotgun (WGS) entry which is preliminary data.</text>
</comment>
<evidence type="ECO:0000313" key="2">
    <source>
        <dbReference type="Proteomes" id="UP000020077"/>
    </source>
</evidence>
<dbReference type="EMBL" id="JDVG02000177">
    <property type="protein sequence ID" value="KFB73718.1"/>
    <property type="molecule type" value="Genomic_DNA"/>
</dbReference>
<sequence>MIFWTRLCSVKFGGMVANRSDRRCSSPTGTLVSQFSMYFDETNGVQSMVIGCL</sequence>
<name>A0A080LY40_9PROT</name>
<protein>
    <submittedName>
        <fullName evidence="1">Uncharacterized protein</fullName>
    </submittedName>
</protein>
<reference evidence="1 2" key="1">
    <citation type="submission" date="2014-02" db="EMBL/GenBank/DDBJ databases">
        <title>Expanding our view of genomic diversity in Candidatus Accumulibacter clades.</title>
        <authorList>
            <person name="Skennerton C.T."/>
            <person name="Barr J.J."/>
            <person name="Slater F.R."/>
            <person name="Bond P.L."/>
            <person name="Tyson G.W."/>
        </authorList>
    </citation>
    <scope>NUCLEOTIDE SEQUENCE [LARGE SCALE GENOMIC DNA]</scope>
    <source>
        <strain evidence="2">BA-91</strain>
    </source>
</reference>
<gene>
    <name evidence="1" type="ORF">AW09_001030</name>
</gene>
<proteinExistence type="predicted"/>
<organism evidence="1 2">
    <name type="scientific">Candidatus Accumulibacter phosphatis</name>
    <dbReference type="NCBI Taxonomy" id="327160"/>
    <lineage>
        <taxon>Bacteria</taxon>
        <taxon>Pseudomonadati</taxon>
        <taxon>Pseudomonadota</taxon>
        <taxon>Betaproteobacteria</taxon>
        <taxon>Candidatus Accumulibacter</taxon>
    </lineage>
</organism>
<accession>A0A080LY40</accession>
<dbReference type="Proteomes" id="UP000020077">
    <property type="component" value="Unassembled WGS sequence"/>
</dbReference>
<evidence type="ECO:0000313" key="1">
    <source>
        <dbReference type="EMBL" id="KFB73718.1"/>
    </source>
</evidence>
<dbReference type="AlphaFoldDB" id="A0A080LY40"/>